<keyword evidence="6" id="KW-0238">DNA-binding</keyword>
<evidence type="ECO:0000313" key="10">
    <source>
        <dbReference type="EMBL" id="PXF42390.1"/>
    </source>
</evidence>
<dbReference type="GO" id="GO:0005634">
    <property type="term" value="C:nucleus"/>
    <property type="evidence" value="ECO:0007669"/>
    <property type="project" value="UniProtKB-SubCell"/>
</dbReference>
<comment type="caution">
    <text evidence="10">The sequence shown here is derived from an EMBL/GenBank/DDBJ whole genome shotgun (WGS) entry which is preliminary data.</text>
</comment>
<proteinExistence type="inferred from homology"/>
<protein>
    <submittedName>
        <fullName evidence="10">Transcriptional regulator ATRX-like</fullName>
    </submittedName>
</protein>
<dbReference type="EMBL" id="NBIV01000166">
    <property type="protein sequence ID" value="PXF42390.1"/>
    <property type="molecule type" value="Genomic_DNA"/>
</dbReference>
<keyword evidence="3" id="KW-0547">Nucleotide-binding</keyword>
<keyword evidence="7" id="KW-0539">Nucleus</keyword>
<evidence type="ECO:0000256" key="1">
    <source>
        <dbReference type="ARBA" id="ARBA00004123"/>
    </source>
</evidence>
<evidence type="ECO:0000256" key="4">
    <source>
        <dbReference type="ARBA" id="ARBA00022806"/>
    </source>
</evidence>
<feature type="compositionally biased region" description="Basic and acidic residues" evidence="8">
    <location>
        <begin position="256"/>
        <end position="269"/>
    </location>
</feature>
<dbReference type="Pfam" id="PF00176">
    <property type="entry name" value="SNF2-rel_dom"/>
    <property type="match status" value="1"/>
</dbReference>
<dbReference type="Gene3D" id="3.40.50.10810">
    <property type="entry name" value="Tandem AAA-ATPase domain"/>
    <property type="match status" value="1"/>
</dbReference>
<dbReference type="STRING" id="448386.A0A2V3IMP9"/>
<evidence type="ECO:0000256" key="8">
    <source>
        <dbReference type="SAM" id="MobiDB-lite"/>
    </source>
</evidence>
<feature type="domain" description="SNF2 N-terminal" evidence="9">
    <location>
        <begin position="408"/>
        <end position="664"/>
    </location>
</feature>
<dbReference type="PANTHER" id="PTHR45797:SF1">
    <property type="entry name" value="HELICASE ARIP4"/>
    <property type="match status" value="1"/>
</dbReference>
<comment type="subcellular location">
    <subcellularLocation>
        <location evidence="1">Nucleus</location>
    </subcellularLocation>
</comment>
<evidence type="ECO:0000256" key="2">
    <source>
        <dbReference type="ARBA" id="ARBA00007025"/>
    </source>
</evidence>
<dbReference type="PANTHER" id="PTHR45797">
    <property type="entry name" value="RAD54-LIKE"/>
    <property type="match status" value="1"/>
</dbReference>
<comment type="similarity">
    <text evidence="2">Belongs to the SNF2/RAD54 helicase family.</text>
</comment>
<feature type="region of interest" description="Disordered" evidence="8">
    <location>
        <begin position="198"/>
        <end position="312"/>
    </location>
</feature>
<evidence type="ECO:0000256" key="6">
    <source>
        <dbReference type="ARBA" id="ARBA00023125"/>
    </source>
</evidence>
<feature type="region of interest" description="Disordered" evidence="8">
    <location>
        <begin position="1"/>
        <end position="130"/>
    </location>
</feature>
<dbReference type="InterPro" id="IPR000330">
    <property type="entry name" value="SNF2_N"/>
</dbReference>
<dbReference type="InterPro" id="IPR044574">
    <property type="entry name" value="ARIP4-like"/>
</dbReference>
<evidence type="ECO:0000313" key="11">
    <source>
        <dbReference type="Proteomes" id="UP000247409"/>
    </source>
</evidence>
<keyword evidence="11" id="KW-1185">Reference proteome</keyword>
<dbReference type="GO" id="GO:0004386">
    <property type="term" value="F:helicase activity"/>
    <property type="evidence" value="ECO:0007669"/>
    <property type="project" value="UniProtKB-KW"/>
</dbReference>
<feature type="compositionally biased region" description="Basic and acidic residues" evidence="8">
    <location>
        <begin position="211"/>
        <end position="222"/>
    </location>
</feature>
<gene>
    <name evidence="10" type="ORF">BWQ96_07910</name>
</gene>
<dbReference type="InterPro" id="IPR038718">
    <property type="entry name" value="SNF2-like_sf"/>
</dbReference>
<dbReference type="GO" id="GO:0003677">
    <property type="term" value="F:DNA binding"/>
    <property type="evidence" value="ECO:0007669"/>
    <property type="project" value="UniProtKB-KW"/>
</dbReference>
<feature type="compositionally biased region" description="Polar residues" evidence="8">
    <location>
        <begin position="270"/>
        <end position="284"/>
    </location>
</feature>
<sequence length="1128" mass="127619">MGIFQPSRRRKNDRPLLQSARPRLTPRTVPSAAQPATLSSSGSGSSQPSHAVPERLAKQFSSTPSKPVQASPPPRHSRAIPNSEPRPASTPKFIPIRSGIPVPKPTGHAVEAQQAHPSHPHSRDASRPELSPPVFLRNYIPSPDIKGLHEALQLLVFLQENGRETCLQAIINDFWHNYNANYSKKRRQLNERTCTEKRVEARSSTGNAVRGELRDVTCESTREQSSTPVPPTPKPSSNRSKTPIDIICIDDDDEPIPDHKSKPATHEAPTKQSQRQTPSQTPEQPVSLATKRPRVTALPSQENPIEEDPSVLRQRRAMPHSAFFDRYKAVSEAVERRFFYFQSKAGRPEQDFCESDRMYNIWKPVDSAKPVVQLHEQLCSSCLRREDSLMAPLHLEAIRFLWYHVVENPCSGAVLVHGIGYPRAHLLLAFAHMLVGKNVESNCAKFLIVCPQECLREWVYAKECFQEFICIEILEEDSCFETMATWHRTGGLVICSYELYMFLTENHDISRRERAIEALCIPGPDIIVLDEATRLCVPRNLLFTNLRRTRTTARLALTSTPLLASLARTWQIVDWACPDLLGNRSGFWDLYVKPMTRGVVSLTNTLENQAAVNMSSYLCRKLNMISFEVNHKMREETLNDCGRFSQESVIYVNMHRNQRRTYRDLVTCLANGIRSGACSSIFAVHVLSIFTCSVSALHASLERELAMEQQGEHFELQECFGRRPFDFQIAAEIKQIIGRPTELASAKFETLRYFVSTCINDNERAVVFVSSESLQNEVAKDLKEHLPIGGDSIFKMAIRNASESEVEELDSFNQSDKGAALIAVFGSHIDLMEGAGWGFVNANRVIIMNAVWHHAAFVQAINRVHNFAQRSSIIYVHHIVAADSVETGLSQTRSTVESVVGSNVDETDDRKSLAKCVVLGPKIHLRLFDEIRTDMNPSMKQATIEVSENGGLLDTWRDHYNILQPLIGVETTNKSFLVRSVKVHTDMYLSVSMGLDAQSHSMKDKSAVSKMDASAKHRITDLFFERQETLSELVDIMDFGLSLDEREAPQHRFRAMSLIGHDGFFREEPNPSFDIRCTWVEYCRLYESEGPRVKCLTQNGSWNRKRMREDDREELSSLNMQRRKVSNG</sequence>
<dbReference type="AlphaFoldDB" id="A0A2V3IMP9"/>
<evidence type="ECO:0000256" key="7">
    <source>
        <dbReference type="ARBA" id="ARBA00023242"/>
    </source>
</evidence>
<dbReference type="SUPFAM" id="SSF52540">
    <property type="entry name" value="P-loop containing nucleoside triphosphate hydrolases"/>
    <property type="match status" value="2"/>
</dbReference>
<dbReference type="GO" id="GO:0005524">
    <property type="term" value="F:ATP binding"/>
    <property type="evidence" value="ECO:0007669"/>
    <property type="project" value="UniProtKB-KW"/>
</dbReference>
<dbReference type="InterPro" id="IPR027417">
    <property type="entry name" value="P-loop_NTPase"/>
</dbReference>
<evidence type="ECO:0000259" key="9">
    <source>
        <dbReference type="Pfam" id="PF00176"/>
    </source>
</evidence>
<dbReference type="GO" id="GO:0016887">
    <property type="term" value="F:ATP hydrolysis activity"/>
    <property type="evidence" value="ECO:0007669"/>
    <property type="project" value="InterPro"/>
</dbReference>
<evidence type="ECO:0000256" key="3">
    <source>
        <dbReference type="ARBA" id="ARBA00022741"/>
    </source>
</evidence>
<keyword evidence="4" id="KW-0378">Hydrolase</keyword>
<dbReference type="Proteomes" id="UP000247409">
    <property type="component" value="Unassembled WGS sequence"/>
</dbReference>
<keyword evidence="5" id="KW-0067">ATP-binding</keyword>
<organism evidence="10 11">
    <name type="scientific">Gracilariopsis chorda</name>
    <dbReference type="NCBI Taxonomy" id="448386"/>
    <lineage>
        <taxon>Eukaryota</taxon>
        <taxon>Rhodophyta</taxon>
        <taxon>Florideophyceae</taxon>
        <taxon>Rhodymeniophycidae</taxon>
        <taxon>Gracilariales</taxon>
        <taxon>Gracilariaceae</taxon>
        <taxon>Gracilariopsis</taxon>
    </lineage>
</organism>
<accession>A0A2V3IMP9</accession>
<keyword evidence="4" id="KW-0347">Helicase</keyword>
<dbReference type="OrthoDB" id="2020972at2759"/>
<feature type="compositionally biased region" description="Polar residues" evidence="8">
    <location>
        <begin position="59"/>
        <end position="68"/>
    </location>
</feature>
<name>A0A2V3IMP9_9FLOR</name>
<reference evidence="10 11" key="1">
    <citation type="journal article" date="2018" name="Mol. Biol. Evol.">
        <title>Analysis of the draft genome of the red seaweed Gracilariopsis chorda provides insights into genome size evolution in Rhodophyta.</title>
        <authorList>
            <person name="Lee J."/>
            <person name="Yang E.C."/>
            <person name="Graf L."/>
            <person name="Yang J.H."/>
            <person name="Qiu H."/>
            <person name="Zel Zion U."/>
            <person name="Chan C.X."/>
            <person name="Stephens T.G."/>
            <person name="Weber A.P.M."/>
            <person name="Boo G.H."/>
            <person name="Boo S.M."/>
            <person name="Kim K.M."/>
            <person name="Shin Y."/>
            <person name="Jung M."/>
            <person name="Lee S.J."/>
            <person name="Yim H.S."/>
            <person name="Lee J.H."/>
            <person name="Bhattacharya D."/>
            <person name="Yoon H.S."/>
        </authorList>
    </citation>
    <scope>NUCLEOTIDE SEQUENCE [LARGE SCALE GENOMIC DNA]</scope>
    <source>
        <strain evidence="10 11">SKKU-2015</strain>
        <tissue evidence="10">Whole body</tissue>
    </source>
</reference>
<evidence type="ECO:0000256" key="5">
    <source>
        <dbReference type="ARBA" id="ARBA00022840"/>
    </source>
</evidence>
<dbReference type="Gene3D" id="3.40.50.300">
    <property type="entry name" value="P-loop containing nucleotide triphosphate hydrolases"/>
    <property type="match status" value="1"/>
</dbReference>